<dbReference type="Proteomes" id="UP000515140">
    <property type="component" value="Unplaced"/>
</dbReference>
<accession>A0A6P5JGN7</accession>
<dbReference type="FunCoup" id="A0A6P5JGN7">
    <property type="interactions" value="284"/>
</dbReference>
<reference evidence="3" key="1">
    <citation type="submission" date="2025-08" db="UniProtKB">
        <authorList>
            <consortium name="RefSeq"/>
        </authorList>
    </citation>
    <scope>IDENTIFICATION</scope>
    <source>
        <tissue evidence="3">Spleen</tissue>
    </source>
</reference>
<dbReference type="GO" id="GO:0007229">
    <property type="term" value="P:integrin-mediated signaling pathway"/>
    <property type="evidence" value="ECO:0007669"/>
    <property type="project" value="InterPro"/>
</dbReference>
<dbReference type="RefSeq" id="XP_020832568.1">
    <property type="nucleotide sequence ID" value="XM_020976909.1"/>
</dbReference>
<evidence type="ECO:0000313" key="2">
    <source>
        <dbReference type="Proteomes" id="UP000515140"/>
    </source>
</evidence>
<organism evidence="2 3">
    <name type="scientific">Phascolarctos cinereus</name>
    <name type="common">Koala</name>
    <dbReference type="NCBI Taxonomy" id="38626"/>
    <lineage>
        <taxon>Eukaryota</taxon>
        <taxon>Metazoa</taxon>
        <taxon>Chordata</taxon>
        <taxon>Craniata</taxon>
        <taxon>Vertebrata</taxon>
        <taxon>Euteleostomi</taxon>
        <taxon>Mammalia</taxon>
        <taxon>Metatheria</taxon>
        <taxon>Diprotodontia</taxon>
        <taxon>Phascolarctidae</taxon>
        <taxon>Phascolarctos</taxon>
    </lineage>
</organism>
<dbReference type="InParanoid" id="A0A6P5JGN7"/>
<dbReference type="InterPro" id="IPR043443">
    <property type="entry name" value="FYB1/2-like"/>
</dbReference>
<name>A0A6P5JGN7_PHACI</name>
<dbReference type="AlphaFoldDB" id="A0A6P5JGN7"/>
<gene>
    <name evidence="3" type="primary">CUNH1orf168</name>
</gene>
<dbReference type="GO" id="GO:0050852">
    <property type="term" value="P:T cell receptor signaling pathway"/>
    <property type="evidence" value="ECO:0007669"/>
    <property type="project" value="TreeGrafter"/>
</dbReference>
<feature type="compositionally biased region" description="Basic residues" evidence="1">
    <location>
        <begin position="176"/>
        <end position="191"/>
    </location>
</feature>
<evidence type="ECO:0000256" key="1">
    <source>
        <dbReference type="SAM" id="MobiDB-lite"/>
    </source>
</evidence>
<dbReference type="GO" id="GO:0072659">
    <property type="term" value="P:protein localization to plasma membrane"/>
    <property type="evidence" value="ECO:0007669"/>
    <property type="project" value="TreeGrafter"/>
</dbReference>
<keyword evidence="2" id="KW-1185">Reference proteome</keyword>
<dbReference type="PANTHER" id="PTHR16830:SF1">
    <property type="entry name" value="FYN-BINDING PROTEIN 2"/>
    <property type="match status" value="1"/>
</dbReference>
<feature type="compositionally biased region" description="Basic and acidic residues" evidence="1">
    <location>
        <begin position="340"/>
        <end position="363"/>
    </location>
</feature>
<dbReference type="GeneID" id="110201333"/>
<dbReference type="GO" id="GO:0005886">
    <property type="term" value="C:plasma membrane"/>
    <property type="evidence" value="ECO:0007669"/>
    <property type="project" value="InterPro"/>
</dbReference>
<feature type="region of interest" description="Disordered" evidence="1">
    <location>
        <begin position="340"/>
        <end position="369"/>
    </location>
</feature>
<protein>
    <submittedName>
        <fullName evidence="3">Activation-dependent, raft-recruited ADAP-like phosphoprotein</fullName>
    </submittedName>
</protein>
<feature type="region of interest" description="Disordered" evidence="1">
    <location>
        <begin position="171"/>
        <end position="238"/>
    </location>
</feature>
<evidence type="ECO:0000313" key="3">
    <source>
        <dbReference type="RefSeq" id="XP_020832568.1"/>
    </source>
</evidence>
<feature type="region of interest" description="Disordered" evidence="1">
    <location>
        <begin position="119"/>
        <end position="141"/>
    </location>
</feature>
<feature type="compositionally biased region" description="Basic and acidic residues" evidence="1">
    <location>
        <begin position="192"/>
        <end position="236"/>
    </location>
</feature>
<sequence length="397" mass="45828">MTSPCCPFNEVDFVQYLIVPEGEPPSLEPTFSSETLPSGSRHGYETHISGRDIQLPKIRPLPTIETLGCPPPKPPRPPVKHLLALQNMVPLAATTQSIAAAEPNYLTAENQERAESHYEATVPFQKPSENSISPRTDKRRCEHQENLTSLDEVVYTGMDLKSGRAPYHVGTEVSAKPRKSFVHQGYSHKHTFRDEKKKGKQPRESELHKRDKELNSKKINREESILRKPQMKEDHRGKWRLVRQKSVSEAKSEEIYEDLYSGDSSQPPMELEEKEKFKKLKPKKTKKTLSGFSMSMLNLECKSQDHVLYDDVTVDKKDSKEKEDRVRLWKPKFLMMKENKGTELLRKQKDSSSEARNPTEKSTRQKKKPNYLEEDLSKCLFNMYKNPLDLLILERLV</sequence>
<dbReference type="PANTHER" id="PTHR16830">
    <property type="entry name" value="SH2 CONTAINING ADAPTOR PRAM-1 RELATED"/>
    <property type="match status" value="1"/>
</dbReference>
<dbReference type="CTD" id="199920"/>
<proteinExistence type="predicted"/>
<dbReference type="KEGG" id="pcw:110201333"/>